<dbReference type="AlphaFoldDB" id="A0A1X0NL45"/>
<dbReference type="GO" id="GO:0052927">
    <property type="term" value="F:CC tRNA cytidylyltransferase activity"/>
    <property type="evidence" value="ECO:0007669"/>
    <property type="project" value="TreeGrafter"/>
</dbReference>
<dbReference type="STRING" id="67003.A0A1X0NL45"/>
<protein>
    <submittedName>
        <fullName evidence="8">tRNA nucleotidyltransferase</fullName>
    </submittedName>
</protein>
<dbReference type="GO" id="GO:0003723">
    <property type="term" value="F:RNA binding"/>
    <property type="evidence" value="ECO:0007669"/>
    <property type="project" value="UniProtKB-KW"/>
</dbReference>
<gene>
    <name evidence="8" type="ORF">TM35_000351110</name>
</gene>
<dbReference type="SUPFAM" id="SSF81301">
    <property type="entry name" value="Nucleotidyltransferase"/>
    <property type="match status" value="1"/>
</dbReference>
<feature type="domain" description="tRNA nucleotidyltransferase/poly(A) polymerase RNA and SrmB- binding" evidence="7">
    <location>
        <begin position="232"/>
        <end position="268"/>
    </location>
</feature>
<dbReference type="Pfam" id="PF01743">
    <property type="entry name" value="PolyA_pol"/>
    <property type="match status" value="1"/>
</dbReference>
<evidence type="ECO:0000259" key="6">
    <source>
        <dbReference type="Pfam" id="PF01743"/>
    </source>
</evidence>
<keyword evidence="2 5" id="KW-0808">Transferase</keyword>
<dbReference type="Gene3D" id="1.10.3090.10">
    <property type="entry name" value="cca-adding enzyme, domain 2"/>
    <property type="match status" value="1"/>
</dbReference>
<evidence type="ECO:0000256" key="1">
    <source>
        <dbReference type="ARBA" id="ARBA00007265"/>
    </source>
</evidence>
<dbReference type="CDD" id="cd05398">
    <property type="entry name" value="NT_ClassII-CCAase"/>
    <property type="match status" value="1"/>
</dbReference>
<evidence type="ECO:0000259" key="7">
    <source>
        <dbReference type="Pfam" id="PF12627"/>
    </source>
</evidence>
<dbReference type="InterPro" id="IPR043519">
    <property type="entry name" value="NT_sf"/>
</dbReference>
<dbReference type="VEuPathDB" id="TriTrypDB:TM35_000351110"/>
<reference evidence="8 9" key="1">
    <citation type="submission" date="2017-03" db="EMBL/GenBank/DDBJ databases">
        <title>An alternative strategy for trypanosome survival in the mammalian bloodstream revealed through genome and transcriptome analysis of the ubiquitous bovine parasite Trypanosoma (Megatrypanum) theileri.</title>
        <authorList>
            <person name="Kelly S."/>
            <person name="Ivens A."/>
            <person name="Mott A."/>
            <person name="O'Neill E."/>
            <person name="Emms D."/>
            <person name="Macleod O."/>
            <person name="Voorheis P."/>
            <person name="Matthews J."/>
            <person name="Matthews K."/>
            <person name="Carrington M."/>
        </authorList>
    </citation>
    <scope>NUCLEOTIDE SEQUENCE [LARGE SCALE GENOMIC DNA]</scope>
    <source>
        <strain evidence="8">Edinburgh</strain>
    </source>
</reference>
<evidence type="ECO:0000256" key="3">
    <source>
        <dbReference type="ARBA" id="ARBA00022741"/>
    </source>
</evidence>
<dbReference type="InterPro" id="IPR032828">
    <property type="entry name" value="PolyA_RNA-bd"/>
</dbReference>
<feature type="domain" description="Poly A polymerase head" evidence="6">
    <location>
        <begin position="37"/>
        <end position="180"/>
    </location>
</feature>
<dbReference type="PANTHER" id="PTHR13734">
    <property type="entry name" value="TRNA-NUCLEOTIDYLTRANSFERASE"/>
    <property type="match status" value="1"/>
</dbReference>
<dbReference type="RefSeq" id="XP_028879433.1">
    <property type="nucleotide sequence ID" value="XM_029029164.1"/>
</dbReference>
<dbReference type="Gene3D" id="3.30.460.10">
    <property type="entry name" value="Beta Polymerase, domain 2"/>
    <property type="match status" value="1"/>
</dbReference>
<evidence type="ECO:0000256" key="2">
    <source>
        <dbReference type="ARBA" id="ARBA00022679"/>
    </source>
</evidence>
<sequence length="529" mass="60059">MLQPKRVRLDRPIAAAHKNIFAFLLRVNEERRIHATLRVAGGWVRDALLGLHSQDIDIAIESPESKHISGEAFAREVSAFQEAIGLTARTVSVIRVNPELSKHIETATVCVYDTPIEFCALRHDEYTKSDSRIPVVRPATALEDAQRRDYTINALFYNLHTMEVEDYTTGLEDLQRCVLRCPLDPKETFSDDPLRLLRGIRFVGQLGELNFTLDESIMQCVDEELLGKITLKVSRERIGKEVTKMLSGPFPEKCVELLFKLGILQHVLLAELYVKSSKKGHATAEVERIDYLALNNTMCKENLECLYLLNHTLGPLLSESGSPLELSLSSSDKMIGMLFILCLPFYRGVPRDELADRLYALCLNGLKLPLASYNTLKRMIDSYNTLLIQKLDISCILEKGVTMEMKNAIFEGLCDLNDKKIIPLAFKIVLSAYILIEEKKDFLDGKNVEMVADFIRKIWNLLEQETGLLNAFSRQLPVRGDELSKLVPLDPQSIGPALLALRRYLMFHPSASKDEMVLWIRNEKDRLLK</sequence>
<dbReference type="GO" id="GO:0000166">
    <property type="term" value="F:nucleotide binding"/>
    <property type="evidence" value="ECO:0007669"/>
    <property type="project" value="UniProtKB-KW"/>
</dbReference>
<evidence type="ECO:0000256" key="5">
    <source>
        <dbReference type="RuleBase" id="RU003953"/>
    </source>
</evidence>
<comment type="similarity">
    <text evidence="1 5">Belongs to the tRNA nucleotidyltransferase/poly(A) polymerase family.</text>
</comment>
<keyword evidence="4 5" id="KW-0694">RNA-binding</keyword>
<dbReference type="OrthoDB" id="445712at2759"/>
<dbReference type="EMBL" id="NBCO01000035">
    <property type="protein sequence ID" value="ORC85367.1"/>
    <property type="molecule type" value="Genomic_DNA"/>
</dbReference>
<keyword evidence="3" id="KW-0547">Nucleotide-binding</keyword>
<dbReference type="Pfam" id="PF12627">
    <property type="entry name" value="PolyA_pol_RNAbd"/>
    <property type="match status" value="1"/>
</dbReference>
<name>A0A1X0NL45_9TRYP</name>
<evidence type="ECO:0000256" key="4">
    <source>
        <dbReference type="ARBA" id="ARBA00022884"/>
    </source>
</evidence>
<dbReference type="GO" id="GO:0052929">
    <property type="term" value="F:ATP:3'-cytidine-cytidine-tRNA adenylyltransferase activity"/>
    <property type="evidence" value="ECO:0007669"/>
    <property type="project" value="TreeGrafter"/>
</dbReference>
<dbReference type="GO" id="GO:0001680">
    <property type="term" value="P:tRNA 3'-terminal CCA addition"/>
    <property type="evidence" value="ECO:0007669"/>
    <property type="project" value="TreeGrafter"/>
</dbReference>
<evidence type="ECO:0000313" key="9">
    <source>
        <dbReference type="Proteomes" id="UP000192257"/>
    </source>
</evidence>
<evidence type="ECO:0000313" key="8">
    <source>
        <dbReference type="EMBL" id="ORC85367.1"/>
    </source>
</evidence>
<dbReference type="Proteomes" id="UP000192257">
    <property type="component" value="Unassembled WGS sequence"/>
</dbReference>
<keyword evidence="9" id="KW-1185">Reference proteome</keyword>
<comment type="caution">
    <text evidence="8">The sequence shown here is derived from an EMBL/GenBank/DDBJ whole genome shotgun (WGS) entry which is preliminary data.</text>
</comment>
<organism evidence="8 9">
    <name type="scientific">Trypanosoma theileri</name>
    <dbReference type="NCBI Taxonomy" id="67003"/>
    <lineage>
        <taxon>Eukaryota</taxon>
        <taxon>Discoba</taxon>
        <taxon>Euglenozoa</taxon>
        <taxon>Kinetoplastea</taxon>
        <taxon>Metakinetoplastina</taxon>
        <taxon>Trypanosomatida</taxon>
        <taxon>Trypanosomatidae</taxon>
        <taxon>Trypanosoma</taxon>
    </lineage>
</organism>
<dbReference type="SUPFAM" id="SSF81891">
    <property type="entry name" value="Poly A polymerase C-terminal region-like"/>
    <property type="match status" value="1"/>
</dbReference>
<accession>A0A1X0NL45</accession>
<proteinExistence type="inferred from homology"/>
<dbReference type="InterPro" id="IPR002646">
    <property type="entry name" value="PolA_pol_head_dom"/>
</dbReference>
<dbReference type="GeneID" id="39988944"/>
<dbReference type="PANTHER" id="PTHR13734:SF5">
    <property type="entry name" value="CCA TRNA NUCLEOTIDYLTRANSFERASE, MITOCHONDRIAL"/>
    <property type="match status" value="1"/>
</dbReference>